<reference evidence="1 2" key="1">
    <citation type="submission" date="2014-10" db="EMBL/GenBank/DDBJ databases">
        <title>The Complete Genome Sequence for the Shellfish Pathogen Vibrio coralliilyticus RE98 Isolated from a Shellfish Hatchery.</title>
        <authorList>
            <person name="Richards G.P."/>
            <person name="Bono J.L."/>
            <person name="Watson M.A."/>
            <person name="Needleman D.S."/>
        </authorList>
    </citation>
    <scope>NUCLEOTIDE SEQUENCE [LARGE SCALE GENOMIC DNA]</scope>
    <source>
        <strain evidence="1 2">RE98</strain>
    </source>
</reference>
<organism evidence="1 2">
    <name type="scientific">Vibrio coralliilyticus</name>
    <dbReference type="NCBI Taxonomy" id="190893"/>
    <lineage>
        <taxon>Bacteria</taxon>
        <taxon>Pseudomonadati</taxon>
        <taxon>Pseudomonadota</taxon>
        <taxon>Gammaproteobacteria</taxon>
        <taxon>Vibrionales</taxon>
        <taxon>Vibrionaceae</taxon>
        <taxon>Vibrio</taxon>
    </lineage>
</organism>
<accession>A0AAN0VZ58</accession>
<sequence length="181" mass="20980">MKIAYHYAPQTFLFAGTSQVHKVTGYDDYVLPQLATWLDLPEFIGSKQQLRFSVENQQWYIEDKPIEVIAYLKTDSSKTRAFTDKSVVTDDYTLVEPTTLFDEWINNVWVTNLSNKYIHDYAQVDATRSALYTQLTDPLESELARKQRQGKTDEVQMLSERINELEAKIKAENPYPDALTN</sequence>
<protein>
    <submittedName>
        <fullName evidence="1">Uncharacterized protein</fullName>
    </submittedName>
</protein>
<name>A0AAN0VZ58_9VIBR</name>
<dbReference type="EMBL" id="CP009618">
    <property type="protein sequence ID" value="AIW21142.1"/>
    <property type="molecule type" value="Genomic_DNA"/>
</dbReference>
<dbReference type="RefSeq" id="WP_043010135.1">
    <property type="nucleotide sequence ID" value="NZ_CP009618.1"/>
</dbReference>
<evidence type="ECO:0000313" key="1">
    <source>
        <dbReference type="EMBL" id="AIW21142.1"/>
    </source>
</evidence>
<keyword evidence="2" id="KW-1185">Reference proteome</keyword>
<dbReference type="Proteomes" id="UP000030081">
    <property type="component" value="Chromosome 2"/>
</dbReference>
<dbReference type="KEGG" id="vcy:IX92_19115"/>
<dbReference type="AlphaFoldDB" id="A0AAN0VZ58"/>
<proteinExistence type="predicted"/>
<evidence type="ECO:0000313" key="2">
    <source>
        <dbReference type="Proteomes" id="UP000030081"/>
    </source>
</evidence>
<gene>
    <name evidence="1" type="ORF">IX92_19115</name>
</gene>